<dbReference type="RefSeq" id="WP_069478629.1">
    <property type="nucleotide sequence ID" value="NZ_CP017111.1"/>
</dbReference>
<dbReference type="InterPro" id="IPR029150">
    <property type="entry name" value="dCache_3"/>
</dbReference>
<evidence type="ECO:0000313" key="9">
    <source>
        <dbReference type="Proteomes" id="UP000094609"/>
    </source>
</evidence>
<dbReference type="PANTHER" id="PTHR32089">
    <property type="entry name" value="METHYL-ACCEPTING CHEMOTAXIS PROTEIN MCPB"/>
    <property type="match status" value="1"/>
</dbReference>
<evidence type="ECO:0000259" key="6">
    <source>
        <dbReference type="PROSITE" id="PS50111"/>
    </source>
</evidence>
<feature type="coiled-coil region" evidence="4">
    <location>
        <begin position="428"/>
        <end position="455"/>
    </location>
</feature>
<dbReference type="Pfam" id="PF00015">
    <property type="entry name" value="MCPsignal"/>
    <property type="match status" value="1"/>
</dbReference>
<dbReference type="EMBL" id="CP017111">
    <property type="protein sequence ID" value="AOO66021.1"/>
    <property type="molecule type" value="Genomic_DNA"/>
</dbReference>
<dbReference type="SMART" id="SM00304">
    <property type="entry name" value="HAMP"/>
    <property type="match status" value="1"/>
</dbReference>
<dbReference type="Gene3D" id="1.10.287.950">
    <property type="entry name" value="Methyl-accepting chemotaxis protein"/>
    <property type="match status" value="1"/>
</dbReference>
<evidence type="ECO:0000313" key="8">
    <source>
        <dbReference type="EMBL" id="AOO66021.1"/>
    </source>
</evidence>
<keyword evidence="5" id="KW-1133">Transmembrane helix</keyword>
<dbReference type="InterPro" id="IPR029151">
    <property type="entry name" value="Sensor-like_sf"/>
</dbReference>
<accession>A0A1D7TM12</accession>
<evidence type="ECO:0000256" key="4">
    <source>
        <dbReference type="SAM" id="Coils"/>
    </source>
</evidence>
<dbReference type="InterPro" id="IPR004089">
    <property type="entry name" value="MCPsignal_dom"/>
</dbReference>
<organism evidence="8 9">
    <name type="scientific">Sulfurospirillum halorespirans DSM 13726</name>
    <dbReference type="NCBI Taxonomy" id="1193502"/>
    <lineage>
        <taxon>Bacteria</taxon>
        <taxon>Pseudomonadati</taxon>
        <taxon>Campylobacterota</taxon>
        <taxon>Epsilonproteobacteria</taxon>
        <taxon>Campylobacterales</taxon>
        <taxon>Sulfurospirillaceae</taxon>
        <taxon>Sulfurospirillum</taxon>
    </lineage>
</organism>
<feature type="domain" description="Methyl-accepting transducer" evidence="6">
    <location>
        <begin position="378"/>
        <end position="635"/>
    </location>
</feature>
<dbReference type="SMART" id="SM00283">
    <property type="entry name" value="MA"/>
    <property type="match status" value="1"/>
</dbReference>
<dbReference type="PROSITE" id="PS50111">
    <property type="entry name" value="CHEMOTAXIS_TRANSDUC_2"/>
    <property type="match status" value="1"/>
</dbReference>
<feature type="domain" description="HAMP" evidence="7">
    <location>
        <begin position="319"/>
        <end position="373"/>
    </location>
</feature>
<dbReference type="AlphaFoldDB" id="A0A1D7TM12"/>
<evidence type="ECO:0000259" key="7">
    <source>
        <dbReference type="PROSITE" id="PS50885"/>
    </source>
</evidence>
<keyword evidence="5" id="KW-0472">Membrane</keyword>
<dbReference type="Pfam" id="PF14827">
    <property type="entry name" value="dCache_3"/>
    <property type="match status" value="1"/>
</dbReference>
<feature type="transmembrane region" description="Helical" evidence="5">
    <location>
        <begin position="12"/>
        <end position="33"/>
    </location>
</feature>
<dbReference type="PROSITE" id="PS50885">
    <property type="entry name" value="HAMP"/>
    <property type="match status" value="1"/>
</dbReference>
<proteinExistence type="inferred from homology"/>
<dbReference type="CDD" id="cd06225">
    <property type="entry name" value="HAMP"/>
    <property type="match status" value="1"/>
</dbReference>
<comment type="similarity">
    <text evidence="2">Belongs to the methyl-accepting chemotaxis (MCP) protein family.</text>
</comment>
<dbReference type="Pfam" id="PF00672">
    <property type="entry name" value="HAMP"/>
    <property type="match status" value="1"/>
</dbReference>
<dbReference type="PANTHER" id="PTHR32089:SF114">
    <property type="entry name" value="METHYL-ACCEPTING CHEMOTAXIS PROTEIN MCPB"/>
    <property type="match status" value="1"/>
</dbReference>
<name>A0A1D7TM12_9BACT</name>
<dbReference type="PATRIC" id="fig|1193502.14.peg.2288"/>
<evidence type="ECO:0000256" key="3">
    <source>
        <dbReference type="PROSITE-ProRule" id="PRU00284"/>
    </source>
</evidence>
<feature type="transmembrane region" description="Helical" evidence="5">
    <location>
        <begin position="294"/>
        <end position="317"/>
    </location>
</feature>
<evidence type="ECO:0000256" key="2">
    <source>
        <dbReference type="ARBA" id="ARBA00029447"/>
    </source>
</evidence>
<sequence>MKNWTIAQKIYIPLFGGLFIGLILILFTSYLSIQGIEKDVYAKEKGELSVYVKNQLEAQYDVALTNAITIASNYYVIESLLNNDRDIAIKGLGALTKLYKEKTDFKEAQIHIHTQDIKSFLREWMPKKFGDDLSSFRHTIKKVKETKQPLTAIEMGVAGMSLRGVAPIVKDNAYLGSVEFIDTFDAAVQNAKDDIGASVLFLTEKKQLNLSATAKDALLAKDTALSQKKEITDMKLFEEIKDLDLNSQGASFFTPSYFVVRDELKAFDGSKAGEVLIAKKITAVKAVVHEAQSAVIKLIITMSIITLLVMAMLIVTLKKSVIDPVKELKMRAENLSSGDGDLTKKMEIKSGDEIGLASIAFNLFIDKVRNTVSMAKSSSNENASVANELSSTALEVGRRAEETSLIVNATNHMSRTIKEELSLSLQKAKQSEVEISEAHAKLTNAKNQILKLANQVESSASTEVELARQISQLSNDADQVKGVLTVISDIADQTNLLALNAAIEAARAGEHGRGFAVVADEVRNLAERTQKSLTEINATINVIVQAINDASDHMKVNSQSMENLTKIATEVEKNINETAVIMDNATVSSENTVHDYINTGKKIDDIVIKIEEINTITVSNTRSMEEVSSATEHLSDLTEKLNNVLGNFRT</sequence>
<dbReference type="STRING" id="1193502.SHALO_2260"/>
<dbReference type="GO" id="GO:0007165">
    <property type="term" value="P:signal transduction"/>
    <property type="evidence" value="ECO:0007669"/>
    <property type="project" value="UniProtKB-KW"/>
</dbReference>
<keyword evidence="5" id="KW-0812">Transmembrane</keyword>
<dbReference type="GO" id="GO:0016020">
    <property type="term" value="C:membrane"/>
    <property type="evidence" value="ECO:0007669"/>
    <property type="project" value="InterPro"/>
</dbReference>
<keyword evidence="9" id="KW-1185">Reference proteome</keyword>
<evidence type="ECO:0000256" key="1">
    <source>
        <dbReference type="ARBA" id="ARBA00023224"/>
    </source>
</evidence>
<dbReference type="Proteomes" id="UP000094609">
    <property type="component" value="Chromosome"/>
</dbReference>
<reference evidence="9" key="1">
    <citation type="submission" date="2016-08" db="EMBL/GenBank/DDBJ databases">
        <title>Complete genome sequence of the organohalide-respiring Epsilonproteobacterium Sulfurospirillum halorespirans.</title>
        <authorList>
            <person name="Goris T."/>
            <person name="Zimmermann J."/>
            <person name="Schenz B."/>
            <person name="Lemos M."/>
            <person name="Hackermueller J."/>
            <person name="Diekert G."/>
        </authorList>
    </citation>
    <scope>NUCLEOTIDE SEQUENCE [LARGE SCALE GENOMIC DNA]</scope>
    <source>
        <strain>DSM 13726</strain>
        <strain evidence="9">PCE-M2</strain>
    </source>
</reference>
<evidence type="ECO:0000256" key="5">
    <source>
        <dbReference type="SAM" id="Phobius"/>
    </source>
</evidence>
<gene>
    <name evidence="8" type="ORF">SHALO_2260</name>
</gene>
<dbReference type="KEGG" id="shal:SHALO_2260"/>
<keyword evidence="1 3" id="KW-0807">Transducer</keyword>
<dbReference type="SUPFAM" id="SSF58104">
    <property type="entry name" value="Methyl-accepting chemotaxis protein (MCP) signaling domain"/>
    <property type="match status" value="1"/>
</dbReference>
<dbReference type="SUPFAM" id="SSF103190">
    <property type="entry name" value="Sensory domain-like"/>
    <property type="match status" value="1"/>
</dbReference>
<dbReference type="InterPro" id="IPR003660">
    <property type="entry name" value="HAMP_dom"/>
</dbReference>
<keyword evidence="4" id="KW-0175">Coiled coil</keyword>
<protein>
    <submittedName>
        <fullName evidence="8">Methyl-accepting chemotaxis protein</fullName>
    </submittedName>
</protein>